<evidence type="ECO:0000256" key="4">
    <source>
        <dbReference type="ARBA" id="ARBA00004241"/>
    </source>
</evidence>
<evidence type="ECO:0000256" key="3">
    <source>
        <dbReference type="ARBA" id="ARBA00004240"/>
    </source>
</evidence>
<evidence type="ECO:0000256" key="16">
    <source>
        <dbReference type="ARBA" id="ARBA00022641"/>
    </source>
</evidence>
<keyword evidence="16" id="KW-0765">Sulfation</keyword>
<feature type="domain" description="Proprotein convertase subtilisin/kexin type 9 C-terminal" evidence="40">
    <location>
        <begin position="686"/>
        <end position="759"/>
    </location>
</feature>
<dbReference type="GO" id="GO:0005615">
    <property type="term" value="C:extracellular space"/>
    <property type="evidence" value="ECO:0007669"/>
    <property type="project" value="TreeGrafter"/>
</dbReference>
<keyword evidence="36" id="KW-1133">Transmembrane helix</keyword>
<evidence type="ECO:0000256" key="8">
    <source>
        <dbReference type="ARBA" id="ARBA00004613"/>
    </source>
</evidence>
<dbReference type="GO" id="GO:0005768">
    <property type="term" value="C:endosome"/>
    <property type="evidence" value="ECO:0007669"/>
    <property type="project" value="UniProtKB-SubCell"/>
</dbReference>
<evidence type="ECO:0000259" key="38">
    <source>
        <dbReference type="Pfam" id="PF05922"/>
    </source>
</evidence>
<keyword evidence="36" id="KW-0472">Membrane</keyword>
<keyword evidence="31" id="KW-0458">Lysosome</keyword>
<evidence type="ECO:0000259" key="37">
    <source>
        <dbReference type="Pfam" id="PF00082"/>
    </source>
</evidence>
<evidence type="ECO:0000256" key="23">
    <source>
        <dbReference type="ARBA" id="ARBA00022825"/>
    </source>
</evidence>
<evidence type="ECO:0000256" key="1">
    <source>
        <dbReference type="ARBA" id="ARBA00001913"/>
    </source>
</evidence>
<dbReference type="GO" id="GO:0008203">
    <property type="term" value="P:cholesterol metabolic process"/>
    <property type="evidence" value="ECO:0007669"/>
    <property type="project" value="UniProtKB-KW"/>
</dbReference>
<accession>A0A9D3N4W8</accession>
<dbReference type="PRINTS" id="PR00723">
    <property type="entry name" value="SUBTILISIN"/>
</dbReference>
<dbReference type="InterPro" id="IPR041051">
    <property type="entry name" value="PCSK9_C3"/>
</dbReference>
<dbReference type="InterPro" id="IPR000209">
    <property type="entry name" value="Peptidase_S8/S53_dom"/>
</dbReference>
<evidence type="ECO:0000256" key="28">
    <source>
        <dbReference type="ARBA" id="ARBA00023166"/>
    </source>
</evidence>
<dbReference type="EMBL" id="JAHKSW010000025">
    <property type="protein sequence ID" value="KAG7316676.1"/>
    <property type="molecule type" value="Genomic_DNA"/>
</dbReference>
<dbReference type="GO" id="GO:0006915">
    <property type="term" value="P:apoptotic process"/>
    <property type="evidence" value="ECO:0007669"/>
    <property type="project" value="UniProtKB-KW"/>
</dbReference>
<evidence type="ECO:0000256" key="24">
    <source>
        <dbReference type="ARBA" id="ARBA00022837"/>
    </source>
</evidence>
<evidence type="ECO:0000313" key="41">
    <source>
        <dbReference type="EMBL" id="KAG7316676.1"/>
    </source>
</evidence>
<dbReference type="Pfam" id="PF00082">
    <property type="entry name" value="Peptidase_S8"/>
    <property type="match status" value="1"/>
</dbReference>
<dbReference type="InterPro" id="IPR022398">
    <property type="entry name" value="Peptidase_S8_His-AS"/>
</dbReference>
<feature type="domain" description="Proprotein convertase subtilisin/kexin type 9 C-terminal" evidence="39">
    <location>
        <begin position="543"/>
        <end position="619"/>
    </location>
</feature>
<keyword evidence="21" id="KW-0068">Autocatalytic cleavage</keyword>
<keyword evidence="18" id="KW-0053">Apoptosis</keyword>
<dbReference type="InterPro" id="IPR037045">
    <property type="entry name" value="S8pro/Inhibitor_I9_sf"/>
</dbReference>
<dbReference type="Gene3D" id="3.40.50.200">
    <property type="entry name" value="Peptidase S8/S53 domain"/>
    <property type="match status" value="1"/>
</dbReference>
<comment type="subunit">
    <text evidence="10">Monomer. Can self-associate to form dimers and higher multimers which may have increased LDLR degrading activity. The precursor protein but not the mature protein may form multimers. Interacts with APOB, VLDLR, LRP8/APOER2 and BACE1. The full-length immature form (pro-PCSK9) interacts with SCNN1A, SCNN1B and SCNN1G. The pro-PCSK9 form (via C-terminal domain) interacts with LDLR. Interacts (via the C-terminal domain) with ANXA2 (via repeat Annexin 1); the interaction inhibits the degradation of LDLR.</text>
</comment>
<protein>
    <recommendedName>
        <fullName evidence="11">Proprotein convertase subtilisin/kexin type 9</fullName>
    </recommendedName>
    <alternativeName>
        <fullName evidence="33">Proprotein convertase 9</fullName>
    </alternativeName>
    <alternativeName>
        <fullName evidence="32">Subtilisin/kexin-like protease PC9</fullName>
    </alternativeName>
</protein>
<keyword evidence="19" id="KW-0967">Endosome</keyword>
<dbReference type="PANTHER" id="PTHR43806:SF60">
    <property type="entry name" value="PROPROTEIN CONVERTASE SUBTILISIN_KEXIN TYPE 9"/>
    <property type="match status" value="1"/>
</dbReference>
<evidence type="ECO:0000256" key="14">
    <source>
        <dbReference type="ARBA" id="ARBA00022548"/>
    </source>
</evidence>
<feature type="domain" description="Inhibitor I9" evidence="38">
    <location>
        <begin position="171"/>
        <end position="242"/>
    </location>
</feature>
<dbReference type="GO" id="GO:0004252">
    <property type="term" value="F:serine-type endopeptidase activity"/>
    <property type="evidence" value="ECO:0007669"/>
    <property type="project" value="UniProtKB-UniRule"/>
</dbReference>
<evidence type="ECO:0000259" key="40">
    <source>
        <dbReference type="Pfam" id="PF18463"/>
    </source>
</evidence>
<feature type="domain" description="Peptidase S8/S53" evidence="37">
    <location>
        <begin position="271"/>
        <end position="513"/>
    </location>
</feature>
<dbReference type="OrthoDB" id="206201at2759"/>
<evidence type="ECO:0000256" key="15">
    <source>
        <dbReference type="ARBA" id="ARBA00022553"/>
    </source>
</evidence>
<evidence type="ECO:0000256" key="32">
    <source>
        <dbReference type="ARBA" id="ARBA00032525"/>
    </source>
</evidence>
<feature type="active site" description="Charge relay system" evidence="34">
    <location>
        <position position="320"/>
    </location>
</feature>
<keyword evidence="36" id="KW-0812">Transmembrane</keyword>
<dbReference type="GO" id="GO:0005794">
    <property type="term" value="C:Golgi apparatus"/>
    <property type="evidence" value="ECO:0007669"/>
    <property type="project" value="UniProtKB-SubCell"/>
</dbReference>
<comment type="subcellular location">
    <subcellularLocation>
        <location evidence="4">Cell surface</location>
    </subcellularLocation>
    <subcellularLocation>
        <location evidence="6">Cytoplasm</location>
    </subcellularLocation>
    <subcellularLocation>
        <location evidence="3">Endoplasmic reticulum</location>
    </subcellularLocation>
    <subcellularLocation>
        <location evidence="2">Endosome</location>
    </subcellularLocation>
    <subcellularLocation>
        <location evidence="7">Golgi apparatus</location>
    </subcellularLocation>
    <subcellularLocation>
        <location evidence="5">Lysosome</location>
    </subcellularLocation>
    <subcellularLocation>
        <location evidence="8">Secreted</location>
    </subcellularLocation>
</comment>
<dbReference type="InterPro" id="IPR050131">
    <property type="entry name" value="Peptidase_S8_subtilisin-like"/>
</dbReference>
<keyword evidence="22" id="KW-0256">Endoplasmic reticulum</keyword>
<dbReference type="InterPro" id="IPR034193">
    <property type="entry name" value="PCSK9_ProteinaseK-like"/>
</dbReference>
<dbReference type="InterPro" id="IPR029181">
    <property type="entry name" value="Barttin"/>
</dbReference>
<evidence type="ECO:0000256" key="13">
    <source>
        <dbReference type="ARBA" id="ARBA00022525"/>
    </source>
</evidence>
<dbReference type="Gene3D" id="2.60.120.690">
    <property type="entry name" value="Proprotein convertase subtilisin/kexin type 9"/>
    <property type="match status" value="1"/>
</dbReference>
<feature type="active site" description="Charge relay system" evidence="34">
    <location>
        <position position="280"/>
    </location>
</feature>
<reference evidence="41 42" key="1">
    <citation type="submission" date="2021-06" db="EMBL/GenBank/DDBJ databases">
        <title>Chromosome-level genome assembly of the red-tail catfish (Hemibagrus wyckioides).</title>
        <authorList>
            <person name="Shao F."/>
        </authorList>
    </citation>
    <scope>NUCLEOTIDE SEQUENCE [LARGE SCALE GENOMIC DNA]</scope>
    <source>
        <strain evidence="41">EC202008001</strain>
        <tissue evidence="41">Blood</tissue>
    </source>
</reference>
<dbReference type="SUPFAM" id="SSF54897">
    <property type="entry name" value="Protease propeptides/inhibitors"/>
    <property type="match status" value="1"/>
</dbReference>
<evidence type="ECO:0000256" key="29">
    <source>
        <dbReference type="ARBA" id="ARBA00023180"/>
    </source>
</evidence>
<comment type="cofactor">
    <cofactor evidence="1">
        <name>Ca(2+)</name>
        <dbReference type="ChEBI" id="CHEBI:29108"/>
    </cofactor>
</comment>
<evidence type="ECO:0000256" key="21">
    <source>
        <dbReference type="ARBA" id="ARBA00022813"/>
    </source>
</evidence>
<evidence type="ECO:0000256" key="20">
    <source>
        <dbReference type="ARBA" id="ARBA00022801"/>
    </source>
</evidence>
<feature type="transmembrane region" description="Helical" evidence="36">
    <location>
        <begin position="6"/>
        <end position="26"/>
    </location>
</feature>
<keyword evidence="23 34" id="KW-0720">Serine protease</keyword>
<evidence type="ECO:0000256" key="18">
    <source>
        <dbReference type="ARBA" id="ARBA00022703"/>
    </source>
</evidence>
<evidence type="ECO:0000256" key="7">
    <source>
        <dbReference type="ARBA" id="ARBA00004555"/>
    </source>
</evidence>
<dbReference type="FunFam" id="3.40.50.200:FF:000016">
    <property type="entry name" value="Proprotein convertase subtilisin/kexin type 9"/>
    <property type="match status" value="1"/>
</dbReference>
<dbReference type="InterPro" id="IPR036852">
    <property type="entry name" value="Peptidase_S8/S53_dom_sf"/>
</dbReference>
<keyword evidence="25" id="KW-0333">Golgi apparatus</keyword>
<comment type="similarity">
    <text evidence="9 34">Belongs to the peptidase S8 family.</text>
</comment>
<evidence type="ECO:0000256" key="5">
    <source>
        <dbReference type="ARBA" id="ARBA00004371"/>
    </source>
</evidence>
<dbReference type="Pfam" id="PF18463">
    <property type="entry name" value="PCSK9_C3"/>
    <property type="match status" value="1"/>
</dbReference>
<feature type="region of interest" description="Disordered" evidence="35">
    <location>
        <begin position="130"/>
        <end position="154"/>
    </location>
</feature>
<evidence type="ECO:0000256" key="34">
    <source>
        <dbReference type="PROSITE-ProRule" id="PRU01240"/>
    </source>
</evidence>
<keyword evidence="28" id="KW-1207">Sterol metabolism</keyword>
<dbReference type="GO" id="GO:0009986">
    <property type="term" value="C:cell surface"/>
    <property type="evidence" value="ECO:0007669"/>
    <property type="project" value="UniProtKB-SubCell"/>
</dbReference>
<evidence type="ECO:0000256" key="36">
    <source>
        <dbReference type="SAM" id="Phobius"/>
    </source>
</evidence>
<dbReference type="Gene3D" id="3.30.70.80">
    <property type="entry name" value="Peptidase S8 propeptide/proteinase inhibitor I9"/>
    <property type="match status" value="1"/>
</dbReference>
<keyword evidence="15" id="KW-0597">Phosphoprotein</keyword>
<dbReference type="GO" id="GO:0006821">
    <property type="term" value="P:chloride transport"/>
    <property type="evidence" value="ECO:0007669"/>
    <property type="project" value="InterPro"/>
</dbReference>
<dbReference type="Pfam" id="PF18459">
    <property type="entry name" value="PCSK9_C1"/>
    <property type="match status" value="1"/>
</dbReference>
<evidence type="ECO:0000256" key="10">
    <source>
        <dbReference type="ARBA" id="ARBA00011841"/>
    </source>
</evidence>
<evidence type="ECO:0000256" key="6">
    <source>
        <dbReference type="ARBA" id="ARBA00004496"/>
    </source>
</evidence>
<gene>
    <name evidence="41" type="ORF">KOW79_020217</name>
</gene>
<dbReference type="SUPFAM" id="SSF52743">
    <property type="entry name" value="Subtilisin-like"/>
    <property type="match status" value="1"/>
</dbReference>
<organism evidence="41 42">
    <name type="scientific">Hemibagrus wyckioides</name>
    <dbReference type="NCBI Taxonomy" id="337641"/>
    <lineage>
        <taxon>Eukaryota</taxon>
        <taxon>Metazoa</taxon>
        <taxon>Chordata</taxon>
        <taxon>Craniata</taxon>
        <taxon>Vertebrata</taxon>
        <taxon>Euteleostomi</taxon>
        <taxon>Actinopterygii</taxon>
        <taxon>Neopterygii</taxon>
        <taxon>Teleostei</taxon>
        <taxon>Ostariophysi</taxon>
        <taxon>Siluriformes</taxon>
        <taxon>Bagridae</taxon>
        <taxon>Hemibagrus</taxon>
    </lineage>
</organism>
<comment type="caution">
    <text evidence="41">The sequence shown here is derived from an EMBL/GenBank/DDBJ whole genome shotgun (WGS) entry which is preliminary data.</text>
</comment>
<evidence type="ECO:0000256" key="33">
    <source>
        <dbReference type="ARBA" id="ARBA00032870"/>
    </source>
</evidence>
<dbReference type="AlphaFoldDB" id="A0A9D3N4W8"/>
<evidence type="ECO:0000256" key="27">
    <source>
        <dbReference type="ARBA" id="ARBA00023157"/>
    </source>
</evidence>
<dbReference type="InterPro" id="IPR010259">
    <property type="entry name" value="S8pro/Inhibitor_I9"/>
</dbReference>
<sequence length="773" mass="82839">MAENKPYRYGLIVLGLVLVALGVFLVAVEKPQVFATFCTMGALMVSIGTVWSICQCYPRVTFILPEQEVLGSSEKQELCAEVKVLPVSNSPDEPIRAPLAVFSHIEDVEEDKKDEIPSLAETGQSLEITGIPQSSPSMHQACSSASLPDKRATQPDTDLYYGESTWRMPEQYLVVLQEGTRDSHVQRTVHTLRSQAARSGHTVHIMHTYSGAFCGFLIKMSSEVLSLALKLPHVAYIEEDSSIFAQGIPWNLERIIQAKHETGKYTPPNDGAQVTVFLLDTSVQANHREIEGKVTVTDFNSVPEETGVRVHRQASQCDSHGTHIAGVLSGRDSGVARGVSVKLVRVLNCQGRGTVSGALKGLEYIHASLQVQPLSPVIILLPFVGGFSRTLNTACREMVHSGAVLIAAAGNYQDDACLYSPASEPEVITVGASNANDQPLNSGTTGTNLGRCVDLFAPGDNIISASSDCPTCFTTKSGTSQAAAHVAGIAAVLLNAYPSSSPAVVLQLLRHHSVQHVINLKSLPSEHLLSTPDMVAALPTSTATGETLLCRSVWSKRSSFDTAVARCRRGEEMFSCSSYSPTGVRGGETIELRDGQKVCEAHHSIGGQGVYAVARCCIGSSVKCQATSSLHVGVDAECPSQEYQLTGCSSHYIRSQDVAELSWPLHSNSKACPAGEGGTSHASCCHAPNLECHLIEHHQSEFTEQVEVSCEDSWTLTGCNAVAHGSVTHGAYTRGNTCVIQMFGGVKGAAAIAICCRYRPLDQQENKSHEQNS</sequence>
<keyword evidence="24" id="KW-0106">Calcium</keyword>
<keyword evidence="42" id="KW-1185">Reference proteome</keyword>
<keyword evidence="26" id="KW-0443">Lipid metabolism</keyword>
<dbReference type="CDD" id="cd04077">
    <property type="entry name" value="Peptidases_S8_PCSK9_ProteinaseK_like"/>
    <property type="match status" value="1"/>
</dbReference>
<keyword evidence="14" id="KW-0153">Cholesterol metabolism</keyword>
<evidence type="ECO:0000256" key="9">
    <source>
        <dbReference type="ARBA" id="ARBA00011073"/>
    </source>
</evidence>
<keyword evidence="29" id="KW-0325">Glycoprotein</keyword>
<feature type="transmembrane region" description="Helical" evidence="36">
    <location>
        <begin position="33"/>
        <end position="53"/>
    </location>
</feature>
<keyword evidence="17 34" id="KW-0645">Protease</keyword>
<evidence type="ECO:0000313" key="42">
    <source>
        <dbReference type="Proteomes" id="UP000824219"/>
    </source>
</evidence>
<dbReference type="GO" id="GO:0005764">
    <property type="term" value="C:lysosome"/>
    <property type="evidence" value="ECO:0007669"/>
    <property type="project" value="UniProtKB-SubCell"/>
</dbReference>
<dbReference type="Pfam" id="PF15462">
    <property type="entry name" value="Barttin"/>
    <property type="match status" value="1"/>
</dbReference>
<evidence type="ECO:0000256" key="17">
    <source>
        <dbReference type="ARBA" id="ARBA00022670"/>
    </source>
</evidence>
<dbReference type="InterPro" id="IPR015500">
    <property type="entry name" value="Peptidase_S8_subtilisin-rel"/>
</dbReference>
<evidence type="ECO:0000256" key="19">
    <source>
        <dbReference type="ARBA" id="ARBA00022753"/>
    </source>
</evidence>
<evidence type="ECO:0000256" key="2">
    <source>
        <dbReference type="ARBA" id="ARBA00004177"/>
    </source>
</evidence>
<dbReference type="GO" id="GO:0005783">
    <property type="term" value="C:endoplasmic reticulum"/>
    <property type="evidence" value="ECO:0007669"/>
    <property type="project" value="UniProtKB-SubCell"/>
</dbReference>
<evidence type="ECO:0000256" key="11">
    <source>
        <dbReference type="ARBA" id="ARBA00019781"/>
    </source>
</evidence>
<dbReference type="Proteomes" id="UP000824219">
    <property type="component" value="Linkage Group LG25"/>
</dbReference>
<feature type="compositionally biased region" description="Polar residues" evidence="35">
    <location>
        <begin position="130"/>
        <end position="146"/>
    </location>
</feature>
<keyword evidence="20 34" id="KW-0378">Hydrolase</keyword>
<dbReference type="InterPro" id="IPR041254">
    <property type="entry name" value="PCSK9_C1"/>
</dbReference>
<evidence type="ECO:0000256" key="12">
    <source>
        <dbReference type="ARBA" id="ARBA00022490"/>
    </source>
</evidence>
<evidence type="ECO:0000256" key="30">
    <source>
        <dbReference type="ARBA" id="ARBA00023221"/>
    </source>
</evidence>
<dbReference type="PROSITE" id="PS00137">
    <property type="entry name" value="SUBTILASE_HIS"/>
    <property type="match status" value="1"/>
</dbReference>
<evidence type="ECO:0000256" key="26">
    <source>
        <dbReference type="ARBA" id="ARBA00023098"/>
    </source>
</evidence>
<name>A0A9D3N4W8_9TELE</name>
<evidence type="ECO:0000259" key="39">
    <source>
        <dbReference type="Pfam" id="PF18459"/>
    </source>
</evidence>
<keyword evidence="27" id="KW-1015">Disulfide bond</keyword>
<proteinExistence type="inferred from homology"/>
<dbReference type="GO" id="GO:0006508">
    <property type="term" value="P:proteolysis"/>
    <property type="evidence" value="ECO:0007669"/>
    <property type="project" value="UniProtKB-KW"/>
</dbReference>
<evidence type="ECO:0000256" key="35">
    <source>
        <dbReference type="SAM" id="MobiDB-lite"/>
    </source>
</evidence>
<dbReference type="PROSITE" id="PS51892">
    <property type="entry name" value="SUBTILASE"/>
    <property type="match status" value="1"/>
</dbReference>
<keyword evidence="30" id="KW-0753">Steroid metabolism</keyword>
<evidence type="ECO:0000256" key="22">
    <source>
        <dbReference type="ARBA" id="ARBA00022824"/>
    </source>
</evidence>
<keyword evidence="12" id="KW-0963">Cytoplasm</keyword>
<feature type="active site" description="Charge relay system" evidence="34">
    <location>
        <position position="480"/>
    </location>
</feature>
<dbReference type="Pfam" id="PF05922">
    <property type="entry name" value="Inhibitor_I9"/>
    <property type="match status" value="1"/>
</dbReference>
<keyword evidence="13" id="KW-0964">Secreted</keyword>
<evidence type="ECO:0000256" key="31">
    <source>
        <dbReference type="ARBA" id="ARBA00023228"/>
    </source>
</evidence>
<dbReference type="PANTHER" id="PTHR43806">
    <property type="entry name" value="PEPTIDASE S8"/>
    <property type="match status" value="1"/>
</dbReference>
<evidence type="ECO:0000256" key="25">
    <source>
        <dbReference type="ARBA" id="ARBA00023034"/>
    </source>
</evidence>